<evidence type="ECO:0000313" key="2">
    <source>
        <dbReference type="EMBL" id="KAG6657450.1"/>
    </source>
</evidence>
<feature type="chain" id="PRO_5035739831" description="Secreted protein" evidence="1">
    <location>
        <begin position="28"/>
        <end position="107"/>
    </location>
</feature>
<sequence length="107" mass="11762">MVEYLRCLHVLICTCVWVPSLISGGTSLNDKECLVLLGFIFKGTTTVSLVVRTSTPGTCDTRRMSNTTTMGGVMTPSMVWRVLTTSCRIAIIRTITTTIVLRTKIMS</sequence>
<comment type="caution">
    <text evidence="2">The sequence shown here is derived from an EMBL/GenBank/DDBJ whole genome shotgun (WGS) entry which is preliminary data.</text>
</comment>
<protein>
    <recommendedName>
        <fullName evidence="4">Secreted protein</fullName>
    </recommendedName>
</protein>
<evidence type="ECO:0008006" key="4">
    <source>
        <dbReference type="Google" id="ProtNLM"/>
    </source>
</evidence>
<accession>A0A8T1QRA5</accession>
<evidence type="ECO:0000313" key="3">
    <source>
        <dbReference type="Proteomes" id="UP000811609"/>
    </source>
</evidence>
<feature type="signal peptide" evidence="1">
    <location>
        <begin position="1"/>
        <end position="27"/>
    </location>
</feature>
<gene>
    <name evidence="2" type="ORF">CIPAW_04G091800</name>
</gene>
<dbReference type="EMBL" id="CM031812">
    <property type="protein sequence ID" value="KAG6657450.1"/>
    <property type="molecule type" value="Genomic_DNA"/>
</dbReference>
<reference evidence="2" key="1">
    <citation type="submission" date="2020-12" db="EMBL/GenBank/DDBJ databases">
        <title>WGS assembly of Carya illinoinensis cv. Pawnee.</title>
        <authorList>
            <person name="Platts A."/>
            <person name="Shu S."/>
            <person name="Wright S."/>
            <person name="Barry K."/>
            <person name="Edger P."/>
            <person name="Pires J.C."/>
            <person name="Schmutz J."/>
        </authorList>
    </citation>
    <scope>NUCLEOTIDE SEQUENCE</scope>
    <source>
        <tissue evidence="2">Leaf</tissue>
    </source>
</reference>
<dbReference type="AlphaFoldDB" id="A0A8T1QRA5"/>
<keyword evidence="1" id="KW-0732">Signal</keyword>
<keyword evidence="3" id="KW-1185">Reference proteome</keyword>
<dbReference type="Proteomes" id="UP000811609">
    <property type="component" value="Chromosome 4"/>
</dbReference>
<evidence type="ECO:0000256" key="1">
    <source>
        <dbReference type="SAM" id="SignalP"/>
    </source>
</evidence>
<organism evidence="2 3">
    <name type="scientific">Carya illinoinensis</name>
    <name type="common">Pecan</name>
    <dbReference type="NCBI Taxonomy" id="32201"/>
    <lineage>
        <taxon>Eukaryota</taxon>
        <taxon>Viridiplantae</taxon>
        <taxon>Streptophyta</taxon>
        <taxon>Embryophyta</taxon>
        <taxon>Tracheophyta</taxon>
        <taxon>Spermatophyta</taxon>
        <taxon>Magnoliopsida</taxon>
        <taxon>eudicotyledons</taxon>
        <taxon>Gunneridae</taxon>
        <taxon>Pentapetalae</taxon>
        <taxon>rosids</taxon>
        <taxon>fabids</taxon>
        <taxon>Fagales</taxon>
        <taxon>Juglandaceae</taxon>
        <taxon>Carya</taxon>
    </lineage>
</organism>
<proteinExistence type="predicted"/>
<name>A0A8T1QRA5_CARIL</name>